<proteinExistence type="evidence at transcript level"/>
<sequence>MKPAIFVTSELFSVSRFMCSSRL</sequence>
<dbReference type="OrthoDB" id="19045at2759"/>
<reference evidence="1" key="1">
    <citation type="journal article" date="2015" name="Br. J. Cancer">
        <title>Overexpression of major CDKN3 transcripts is associated with poor survival in lung adenocarcinoma.</title>
        <authorList>
            <person name="Fan C."/>
            <person name="Chen L."/>
            <person name="Huang Q."/>
            <person name="Shen T."/>
            <person name="Welsh E.A."/>
            <person name="Teer J.K."/>
            <person name="Cai J."/>
            <person name="Cress W.D."/>
            <person name="Wu J."/>
        </authorList>
    </citation>
    <scope>NUCLEOTIDE SEQUENCE</scope>
</reference>
<dbReference type="ChiTaRS" id="CDKN3">
    <property type="organism name" value="human"/>
</dbReference>
<dbReference type="EMBL" id="KP966095">
    <property type="protein sequence ID" value="ALO50058.1"/>
    <property type="molecule type" value="mRNA"/>
</dbReference>
<name>A0A0S2KP18_HUMAN</name>
<gene>
    <name evidence="1" type="primary">CDKN3</name>
</gene>
<evidence type="ECO:0000313" key="1">
    <source>
        <dbReference type="EMBL" id="ALO50058.1"/>
    </source>
</evidence>
<accession>A0A0S2KP18</accession>
<protein>
    <submittedName>
        <fullName evidence="1">Cyclin-dependent kinase inhibitor 3 splice variant</fullName>
    </submittedName>
</protein>
<organism evidence="1">
    <name type="scientific">Homo sapiens</name>
    <name type="common">Human</name>
    <dbReference type="NCBI Taxonomy" id="9606"/>
    <lineage>
        <taxon>Eukaryota</taxon>
        <taxon>Metazoa</taxon>
        <taxon>Chordata</taxon>
        <taxon>Craniata</taxon>
        <taxon>Vertebrata</taxon>
        <taxon>Euteleostomi</taxon>
        <taxon>Mammalia</taxon>
        <taxon>Eutheria</taxon>
        <taxon>Euarchontoglires</taxon>
        <taxon>Primates</taxon>
        <taxon>Haplorrhini</taxon>
        <taxon>Catarrhini</taxon>
        <taxon>Hominidae</taxon>
        <taxon>Homo</taxon>
    </lineage>
</organism>
<dbReference type="AlphaFoldDB" id="A0A0S2KP18"/>